<comment type="caution">
    <text evidence="2">The sequence shown here is derived from an EMBL/GenBank/DDBJ whole genome shotgun (WGS) entry which is preliminary data.</text>
</comment>
<dbReference type="InterPro" id="IPR001347">
    <property type="entry name" value="SIS_dom"/>
</dbReference>
<dbReference type="GO" id="GO:0016853">
    <property type="term" value="F:isomerase activity"/>
    <property type="evidence" value="ECO:0007669"/>
    <property type="project" value="UniProtKB-KW"/>
</dbReference>
<sequence length="200" mass="22262">MGKQQEVLDLHDFKDDIKVYFEQVITVICRLDVEELNAALNAIADAWERSADIYVFGNGGSAATASHMTNDFNKGISEMVGKKFRMHCLCDNFATVMAIANDISYDEVFCFQLEGVLREGDLIIGISGSGNSMNVIKAVEYAKSMGVKVIGITGYNGGRLKELADYHMDTGVDDMQITEDIHMIFDHMMMRVLGIRLKND</sequence>
<dbReference type="Proteomes" id="UP000054623">
    <property type="component" value="Unassembled WGS sequence"/>
</dbReference>
<protein>
    <submittedName>
        <fullName evidence="2">Phosphoheptose isomerase</fullName>
    </submittedName>
</protein>
<dbReference type="EMBL" id="LOCK01000001">
    <property type="protein sequence ID" value="KTE93869.1"/>
    <property type="molecule type" value="Genomic_DNA"/>
</dbReference>
<evidence type="ECO:0000259" key="1">
    <source>
        <dbReference type="PROSITE" id="PS51464"/>
    </source>
</evidence>
<dbReference type="GO" id="GO:0097367">
    <property type="term" value="F:carbohydrate derivative binding"/>
    <property type="evidence" value="ECO:0007669"/>
    <property type="project" value="InterPro"/>
</dbReference>
<evidence type="ECO:0000313" key="2">
    <source>
        <dbReference type="EMBL" id="KTE93869.1"/>
    </source>
</evidence>
<gene>
    <name evidence="2" type="ORF">AT727_02630</name>
</gene>
<dbReference type="CDD" id="cd05006">
    <property type="entry name" value="SIS_GmhA"/>
    <property type="match status" value="1"/>
</dbReference>
<dbReference type="SUPFAM" id="SSF53697">
    <property type="entry name" value="SIS domain"/>
    <property type="match status" value="1"/>
</dbReference>
<proteinExistence type="predicted"/>
<dbReference type="Gene3D" id="3.40.50.10490">
    <property type="entry name" value="Glucose-6-phosphate isomerase like protein, domain 1"/>
    <property type="match status" value="1"/>
</dbReference>
<dbReference type="PANTHER" id="PTHR30390:SF8">
    <property type="entry name" value="SUGAR ISOMERASE (SIS)"/>
    <property type="match status" value="1"/>
</dbReference>
<dbReference type="PROSITE" id="PS51464">
    <property type="entry name" value="SIS"/>
    <property type="match status" value="1"/>
</dbReference>
<dbReference type="InterPro" id="IPR035461">
    <property type="entry name" value="GmhA/DiaA"/>
</dbReference>
<dbReference type="OrthoDB" id="9781311at2"/>
<reference evidence="2 3" key="1">
    <citation type="submission" date="2015-12" db="EMBL/GenBank/DDBJ databases">
        <title>Draft Genome Sequence of Desulfitobacterium hafniense Strain DH, a Sulfate-reducing Bacterium Isolated from Paddy Soils.</title>
        <authorList>
            <person name="Bao P."/>
            <person name="Zhang X."/>
            <person name="Li G."/>
        </authorList>
    </citation>
    <scope>NUCLEOTIDE SEQUENCE [LARGE SCALE GENOMIC DNA]</scope>
    <source>
        <strain evidence="2 3">DH</strain>
    </source>
</reference>
<dbReference type="AlphaFoldDB" id="A0A0W1JQR8"/>
<name>A0A0W1JQR8_DESHA</name>
<dbReference type="InterPro" id="IPR050099">
    <property type="entry name" value="SIS_GmhA/DiaA_subfam"/>
</dbReference>
<dbReference type="Pfam" id="PF13580">
    <property type="entry name" value="SIS_2"/>
    <property type="match status" value="1"/>
</dbReference>
<dbReference type="InterPro" id="IPR046348">
    <property type="entry name" value="SIS_dom_sf"/>
</dbReference>
<dbReference type="GO" id="GO:1901135">
    <property type="term" value="P:carbohydrate derivative metabolic process"/>
    <property type="evidence" value="ECO:0007669"/>
    <property type="project" value="InterPro"/>
</dbReference>
<accession>A0A0W1JQR8</accession>
<feature type="domain" description="SIS" evidence="1">
    <location>
        <begin position="43"/>
        <end position="199"/>
    </location>
</feature>
<dbReference type="PANTHER" id="PTHR30390">
    <property type="entry name" value="SEDOHEPTULOSE 7-PHOSPHATE ISOMERASE / DNAA INITIATOR-ASSOCIATING FACTOR FOR REPLICATION INITIATION"/>
    <property type="match status" value="1"/>
</dbReference>
<organism evidence="2 3">
    <name type="scientific">Desulfitobacterium hafniense</name>
    <name type="common">Desulfitobacterium frappieri</name>
    <dbReference type="NCBI Taxonomy" id="49338"/>
    <lineage>
        <taxon>Bacteria</taxon>
        <taxon>Bacillati</taxon>
        <taxon>Bacillota</taxon>
        <taxon>Clostridia</taxon>
        <taxon>Eubacteriales</taxon>
        <taxon>Desulfitobacteriaceae</taxon>
        <taxon>Desulfitobacterium</taxon>
    </lineage>
</organism>
<keyword evidence="2" id="KW-0413">Isomerase</keyword>
<evidence type="ECO:0000313" key="3">
    <source>
        <dbReference type="Proteomes" id="UP000054623"/>
    </source>
</evidence>